<dbReference type="EMBL" id="CAJPWZ010001621">
    <property type="protein sequence ID" value="CAG2219028.1"/>
    <property type="molecule type" value="Genomic_DNA"/>
</dbReference>
<evidence type="ECO:0000256" key="8">
    <source>
        <dbReference type="ARBA" id="ARBA00023136"/>
    </source>
</evidence>
<dbReference type="PANTHER" id="PTHR48041:SF71">
    <property type="entry name" value="ATP-BINDING CASSETTE SUB-FAMILY G MEMBER 8"/>
    <property type="match status" value="1"/>
</dbReference>
<evidence type="ECO:0000259" key="12">
    <source>
        <dbReference type="PROSITE" id="PS50893"/>
    </source>
</evidence>
<dbReference type="Pfam" id="PF19055">
    <property type="entry name" value="ABC2_membrane_7"/>
    <property type="match status" value="1"/>
</dbReference>
<feature type="compositionally biased region" description="Polar residues" evidence="9">
    <location>
        <begin position="1032"/>
        <end position="1041"/>
    </location>
</feature>
<dbReference type="GO" id="GO:0016887">
    <property type="term" value="F:ATP hydrolysis activity"/>
    <property type="evidence" value="ECO:0007669"/>
    <property type="project" value="InterPro"/>
</dbReference>
<keyword evidence="5" id="KW-0547">Nucleotide-binding</keyword>
<dbReference type="InterPro" id="IPR014352">
    <property type="entry name" value="FERM/acyl-CoA-bd_prot_sf"/>
</dbReference>
<dbReference type="Pfam" id="PF00373">
    <property type="entry name" value="FERM_M"/>
    <property type="match status" value="1"/>
</dbReference>
<evidence type="ECO:0000256" key="4">
    <source>
        <dbReference type="ARBA" id="ARBA00022692"/>
    </source>
</evidence>
<dbReference type="InterPro" id="IPR011993">
    <property type="entry name" value="PH-like_dom_sf"/>
</dbReference>
<dbReference type="PANTHER" id="PTHR48041">
    <property type="entry name" value="ABC TRANSPORTER G FAMILY MEMBER 28"/>
    <property type="match status" value="1"/>
</dbReference>
<dbReference type="GO" id="GO:0005886">
    <property type="term" value="C:plasma membrane"/>
    <property type="evidence" value="ECO:0007669"/>
    <property type="project" value="TreeGrafter"/>
</dbReference>
<dbReference type="FunFam" id="3.40.50.300:FF:001473">
    <property type="entry name" value="ATP-binding cassette transporter"/>
    <property type="match status" value="1"/>
</dbReference>
<dbReference type="SUPFAM" id="SSF47031">
    <property type="entry name" value="Second domain of FERM"/>
    <property type="match status" value="1"/>
</dbReference>
<dbReference type="GO" id="GO:0042632">
    <property type="term" value="P:cholesterol homeostasis"/>
    <property type="evidence" value="ECO:0007669"/>
    <property type="project" value="TreeGrafter"/>
</dbReference>
<dbReference type="GO" id="GO:0043235">
    <property type="term" value="C:receptor complex"/>
    <property type="evidence" value="ECO:0007669"/>
    <property type="project" value="TreeGrafter"/>
</dbReference>
<dbReference type="Gene3D" id="1.20.80.10">
    <property type="match status" value="1"/>
</dbReference>
<evidence type="ECO:0000259" key="11">
    <source>
        <dbReference type="PROSITE" id="PS50057"/>
    </source>
</evidence>
<dbReference type="Gene3D" id="3.10.20.90">
    <property type="entry name" value="Phosphatidylinositol 3-kinase Catalytic Subunit, Chain A, domain 1"/>
    <property type="match status" value="1"/>
</dbReference>
<dbReference type="GO" id="GO:0033344">
    <property type="term" value="P:cholesterol efflux"/>
    <property type="evidence" value="ECO:0007669"/>
    <property type="project" value="TreeGrafter"/>
</dbReference>
<feature type="region of interest" description="Disordered" evidence="9">
    <location>
        <begin position="1"/>
        <end position="20"/>
    </location>
</feature>
<dbReference type="GO" id="GO:0120020">
    <property type="term" value="F:cholesterol transfer activity"/>
    <property type="evidence" value="ECO:0007669"/>
    <property type="project" value="TreeGrafter"/>
</dbReference>
<evidence type="ECO:0000256" key="2">
    <source>
        <dbReference type="ARBA" id="ARBA00005814"/>
    </source>
</evidence>
<evidence type="ECO:0000256" key="5">
    <source>
        <dbReference type="ARBA" id="ARBA00022741"/>
    </source>
</evidence>
<dbReference type="InterPro" id="IPR017871">
    <property type="entry name" value="ABC_transporter-like_CS"/>
</dbReference>
<feature type="domain" description="ABC transporter" evidence="12">
    <location>
        <begin position="45"/>
        <end position="299"/>
    </location>
</feature>
<dbReference type="PROSITE" id="PS00211">
    <property type="entry name" value="ABC_TRANSPORTER_1"/>
    <property type="match status" value="1"/>
</dbReference>
<dbReference type="OrthoDB" id="66620at2759"/>
<dbReference type="Gene3D" id="3.40.50.300">
    <property type="entry name" value="P-loop containing nucleotide triphosphate hydrolases"/>
    <property type="match status" value="1"/>
</dbReference>
<keyword evidence="3" id="KW-0813">Transport</keyword>
<dbReference type="SMART" id="SM00382">
    <property type="entry name" value="AAA"/>
    <property type="match status" value="1"/>
</dbReference>
<sequence>MSSPTEVISNIEEPQEKAPTQTAYTLETNRRLQIDLSVDKLCYTVNPKNLNFFQKLSTLQMPWEVTECSGPQKVLDNVTFTAKSGQLLAIMGSSGSGKTSLLDVLAGRITVGEILGDVYLNGVQQNNSMIRSFSAYVKQDDRLLPHLTIKETLMFVAELKLPTTFTSKKIEDRVDSVIAELGLRHVSNSKVGNAESRGVSGGERRRVSIGIQLLLDPSIIFLDEPTSGLDAFTAHHLVETLAKMSRNNRTVIMSIHQPRSDIFELFDRVMIMTKGNVVYNGEAAKMVDYFTNLGYPCPHLTNPGDYYIDLVTLDSSSEETEKSSRQTMENLLQNYTQKRSVVSEQDISVHTEEEVPMMDMLNMINKFSQSPGYFRQFSVLFRRCTRNILEDYLNLSAQFIQAFAMSFVVGLVYYKLAYGQSNIRDWFGLMYILAALYPYMVILDVIAQYHNERNYLYCELEDHLYAIGPYYFAKIFSELPLHTFYVIVYVIPAYFLAGLTNDVSVFFQVFGLLYLMIYCSRSLAMLSSAILPNFQLSCFFAQTFFSMFIMSAGFFINLDNIFSGLQWVSNISYLKWGFQGLVYAEIPKLTFECSVNATVPCIENGDQAIVLYALDGGSVLESTMVKIIFGIEFFKRSLGRYRKTDSDEHEQLVKKAHAKAMDGAVEIVLWLRDRKGIHANLEDGHQAEAADLFEIVLEQRGLPPESENVFSVWLVSPLLELRLKNHHKPFQLAQLWDDFCAMYTDSSADEITRDEPVVMFQRNVFLTLEEEMKAIRGYGEYKSSNETILCLLYHEAKFNVAEGRYIMDHSDYHALAGIQALIHLGPYDPKNHVPSQYRANLSKFYPPHMYKFKLQLLHIGKSKERPCEEMFMEAHRQISANHRDEIRGSVLRDLYRQYLQICWKYPCYGSAFFEGVIEKPCHKVKKAILGCQQTEVLVAINTDGVTVTDKEKPEVILAVPYEELSWNLDTNEDEDDLIPCLLVQFLCKEGRDCNTKVLQIYSRQKIVQGHLCQREIELNMDKRETVEKNNEDSALNTTKQGQGDIDSEFNNNVRDDIARQRNTVETERNFEGEQGVSYFENNSGHERKWGNAPRVCCEQLPIAGHPATIRPDAYSGSDDWEEYFSHFQDCAELGRWSMEDRVLTLAASLKGPARTFYMSLPTHERRPYSILVRRLEERFGSARQQNRWLSRFGMRTRNSGETVAALGDDLRQMVQKAYCNLDSLAQEVLALNQLYKSIPIEMKCRCVDRECKTVADAVDIIERYEALLGESSQKKTSVRSVSYENYSENKLDMEWQNNGDQNVRLISQQPNNDRTIQMLLSRMDNTSKLSDIEVTKKAGKVFHIDRLAEYNGNDITKWFKAKLMDALIDSSVKRKLQRGSLHGREDYGNGGGEIYRNG</sequence>
<dbReference type="Pfam" id="PF24522">
    <property type="entry name" value="KRIT1_FRMD8_FERM_C"/>
    <property type="match status" value="1"/>
</dbReference>
<feature type="domain" description="FERM" evidence="11">
    <location>
        <begin position="665"/>
        <end position="1030"/>
    </location>
</feature>
<dbReference type="Pfam" id="PF01061">
    <property type="entry name" value="ABC2_membrane"/>
    <property type="match status" value="1"/>
</dbReference>
<dbReference type="InterPro" id="IPR019748">
    <property type="entry name" value="FERM_central"/>
</dbReference>
<dbReference type="InterPro" id="IPR057096">
    <property type="entry name" value="KRIT1_FRMD8_FERM_C"/>
</dbReference>
<gene>
    <name evidence="13" type="ORF">MEDL_32609</name>
</gene>
<proteinExistence type="inferred from homology"/>
<dbReference type="GO" id="GO:0140359">
    <property type="term" value="F:ABC-type transporter activity"/>
    <property type="evidence" value="ECO:0007669"/>
    <property type="project" value="InterPro"/>
</dbReference>
<feature type="transmembrane region" description="Helical" evidence="10">
    <location>
        <begin position="536"/>
        <end position="556"/>
    </location>
</feature>
<dbReference type="Gene3D" id="2.30.29.30">
    <property type="entry name" value="Pleckstrin-homology domain (PH domain)/Phosphotyrosine-binding domain (PTB)"/>
    <property type="match status" value="1"/>
</dbReference>
<dbReference type="PROSITE" id="PS50057">
    <property type="entry name" value="FERM_3"/>
    <property type="match status" value="1"/>
</dbReference>
<evidence type="ECO:0000313" key="13">
    <source>
        <dbReference type="EMBL" id="CAG2219028.1"/>
    </source>
</evidence>
<evidence type="ECO:0000256" key="3">
    <source>
        <dbReference type="ARBA" id="ARBA00022448"/>
    </source>
</evidence>
<feature type="transmembrane region" description="Helical" evidence="10">
    <location>
        <begin position="392"/>
        <end position="414"/>
    </location>
</feature>
<evidence type="ECO:0000256" key="6">
    <source>
        <dbReference type="ARBA" id="ARBA00022840"/>
    </source>
</evidence>
<evidence type="ECO:0000256" key="1">
    <source>
        <dbReference type="ARBA" id="ARBA00004141"/>
    </source>
</evidence>
<reference evidence="13" key="1">
    <citation type="submission" date="2021-03" db="EMBL/GenBank/DDBJ databases">
        <authorList>
            <person name="Bekaert M."/>
        </authorList>
    </citation>
    <scope>NUCLEOTIDE SEQUENCE</scope>
</reference>
<dbReference type="InterPro" id="IPR003439">
    <property type="entry name" value="ABC_transporter-like_ATP-bd"/>
</dbReference>
<dbReference type="Pfam" id="PF00005">
    <property type="entry name" value="ABC_tran"/>
    <property type="match status" value="1"/>
</dbReference>
<keyword evidence="8 10" id="KW-0472">Membrane</keyword>
<evidence type="ECO:0000313" key="14">
    <source>
        <dbReference type="Proteomes" id="UP000683360"/>
    </source>
</evidence>
<protein>
    <submittedName>
        <fullName evidence="13">ABCG8</fullName>
    </submittedName>
</protein>
<dbReference type="InterPro" id="IPR000299">
    <property type="entry name" value="FERM_domain"/>
</dbReference>
<name>A0A8S3SLC7_MYTED</name>
<keyword evidence="4 10" id="KW-0812">Transmembrane</keyword>
<keyword evidence="14" id="KW-1185">Reference proteome</keyword>
<accession>A0A8S3SLC7</accession>
<dbReference type="InterPro" id="IPR043926">
    <property type="entry name" value="ABCG_dom"/>
</dbReference>
<evidence type="ECO:0000256" key="7">
    <source>
        <dbReference type="ARBA" id="ARBA00022989"/>
    </source>
</evidence>
<dbReference type="Proteomes" id="UP000683360">
    <property type="component" value="Unassembled WGS sequence"/>
</dbReference>
<dbReference type="InterPro" id="IPR003593">
    <property type="entry name" value="AAA+_ATPase"/>
</dbReference>
<feature type="region of interest" description="Disordered" evidence="9">
    <location>
        <begin position="1027"/>
        <end position="1049"/>
    </location>
</feature>
<evidence type="ECO:0000256" key="10">
    <source>
        <dbReference type="SAM" id="Phobius"/>
    </source>
</evidence>
<dbReference type="GO" id="GO:0005524">
    <property type="term" value="F:ATP binding"/>
    <property type="evidence" value="ECO:0007669"/>
    <property type="project" value="UniProtKB-KW"/>
</dbReference>
<organism evidence="13 14">
    <name type="scientific">Mytilus edulis</name>
    <name type="common">Blue mussel</name>
    <dbReference type="NCBI Taxonomy" id="6550"/>
    <lineage>
        <taxon>Eukaryota</taxon>
        <taxon>Metazoa</taxon>
        <taxon>Spiralia</taxon>
        <taxon>Lophotrochozoa</taxon>
        <taxon>Mollusca</taxon>
        <taxon>Bivalvia</taxon>
        <taxon>Autobranchia</taxon>
        <taxon>Pteriomorphia</taxon>
        <taxon>Mytilida</taxon>
        <taxon>Mytiloidea</taxon>
        <taxon>Mytilidae</taxon>
        <taxon>Mytilinae</taxon>
        <taxon>Mytilus</taxon>
    </lineage>
</organism>
<evidence type="ECO:0000256" key="9">
    <source>
        <dbReference type="SAM" id="MobiDB-lite"/>
    </source>
</evidence>
<comment type="similarity">
    <text evidence="2">Belongs to the ABC transporter superfamily. ABCG family. Eye pigment precursor importer (TC 3.A.1.204) subfamily.</text>
</comment>
<dbReference type="PROSITE" id="PS50893">
    <property type="entry name" value="ABC_TRANSPORTER_2"/>
    <property type="match status" value="1"/>
</dbReference>
<dbReference type="InterPro" id="IPR050352">
    <property type="entry name" value="ABCG_transporters"/>
</dbReference>
<dbReference type="InterPro" id="IPR013525">
    <property type="entry name" value="ABC2_TM"/>
</dbReference>
<feature type="transmembrane region" description="Helical" evidence="10">
    <location>
        <begin position="426"/>
        <end position="447"/>
    </location>
</feature>
<keyword evidence="7 10" id="KW-1133">Transmembrane helix</keyword>
<comment type="caution">
    <text evidence="13">The sequence shown here is derived from an EMBL/GenBank/DDBJ whole genome shotgun (WGS) entry which is preliminary data.</text>
</comment>
<comment type="subcellular location">
    <subcellularLocation>
        <location evidence="1">Membrane</location>
        <topology evidence="1">Multi-pass membrane protein</topology>
    </subcellularLocation>
</comment>
<dbReference type="InterPro" id="IPR035963">
    <property type="entry name" value="FERM_2"/>
</dbReference>
<dbReference type="SUPFAM" id="SSF52540">
    <property type="entry name" value="P-loop containing nucleoside triphosphate hydrolases"/>
    <property type="match status" value="1"/>
</dbReference>
<dbReference type="CDD" id="cd14473">
    <property type="entry name" value="FERM_B-lobe"/>
    <property type="match status" value="1"/>
</dbReference>
<dbReference type="InterPro" id="IPR027417">
    <property type="entry name" value="P-loop_NTPase"/>
</dbReference>
<keyword evidence="6" id="KW-0067">ATP-binding</keyword>